<evidence type="ECO:0000313" key="2">
    <source>
        <dbReference type="EMBL" id="WDZ86007.1"/>
    </source>
</evidence>
<gene>
    <name evidence="2" type="ORF">PVK37_06155</name>
</gene>
<dbReference type="Proteomes" id="UP001219605">
    <property type="component" value="Chromosome"/>
</dbReference>
<evidence type="ECO:0000256" key="1">
    <source>
        <dbReference type="SAM" id="MobiDB-lite"/>
    </source>
</evidence>
<evidence type="ECO:0000313" key="3">
    <source>
        <dbReference type="Proteomes" id="UP001219605"/>
    </source>
</evidence>
<accession>A0ABY7ZV41</accession>
<evidence type="ECO:0008006" key="4">
    <source>
        <dbReference type="Google" id="ProtNLM"/>
    </source>
</evidence>
<feature type="region of interest" description="Disordered" evidence="1">
    <location>
        <begin position="289"/>
        <end position="327"/>
    </location>
</feature>
<keyword evidence="3" id="KW-1185">Reference proteome</keyword>
<name>A0ABY7ZV41_9ACTN</name>
<organism evidence="2 3">
    <name type="scientific">Micromonospora cathayae</name>
    <dbReference type="NCBI Taxonomy" id="3028804"/>
    <lineage>
        <taxon>Bacteria</taxon>
        <taxon>Bacillati</taxon>
        <taxon>Actinomycetota</taxon>
        <taxon>Actinomycetes</taxon>
        <taxon>Micromonosporales</taxon>
        <taxon>Micromonosporaceae</taxon>
        <taxon>Micromonospora</taxon>
    </lineage>
</organism>
<dbReference type="EMBL" id="CP118615">
    <property type="protein sequence ID" value="WDZ86007.1"/>
    <property type="molecule type" value="Genomic_DNA"/>
</dbReference>
<reference evidence="2 3" key="1">
    <citation type="submission" date="2023-02" db="EMBL/GenBank/DDBJ databases">
        <authorList>
            <person name="Mo P."/>
        </authorList>
    </citation>
    <scope>NUCLEOTIDE SEQUENCE [LARGE SCALE GENOMIC DNA]</scope>
    <source>
        <strain evidence="2 3">HUAS 3</strain>
    </source>
</reference>
<protein>
    <recommendedName>
        <fullName evidence="4">SPFH domain / Band 7 family protein</fullName>
    </recommendedName>
</protein>
<dbReference type="RefSeq" id="WP_275032783.1">
    <property type="nucleotide sequence ID" value="NZ_CP118615.1"/>
</dbReference>
<sequence>MPYPVLTEKNLPPVLRRLIGTRRRLVTDLPSLPPGAVYVFKVNGQHRLYGDRHVDHSDETVVDAVAVSVVQRRAANLQCVLAIPSASAADEFTVVVNFRCQVLTPEAVAEAGLNDLVTLLTTYLWQDRELKNLGLQFRIEDINDVRRQVDARITAYCHLVPPVVPGMDVALSSVVVHPSADLRAQRRRVRDKKWDQEVGRLDVAWQNEEIDRYATLLSAGPTYADALGISRNEINVGQVAERMHDTEAERRRLVGAVVQDMVARGFLDRADFDPVRLVEELVGRSSATENNPALTVEASTALPHGPGARRNGDDTRPDFIPNEADID</sequence>
<proteinExistence type="predicted"/>